<accession>A0A089LDN0</accession>
<sequence length="196" mass="21144">MKKNKLSKLFTIAALLLVVGGSLAFAAVTTAWASGAAKWYSNSETAEPNSVNSSSEKTIHLHPNWAVYYKDDNELADAADLVVQGIVKEDLGSNIDNKGAYYSYYTDVSLEVTKVIKGDPAEDQKAIRVSQMGGSDGSVNVVAEGSTKLLKDQEVTLFLKRLNDERYIPINEDESIFVNAGGEFLNTANGGSLSIQ</sequence>
<keyword evidence="3" id="KW-1185">Reference proteome</keyword>
<protein>
    <submittedName>
        <fullName evidence="2">Uncharacterized protein</fullName>
    </submittedName>
</protein>
<feature type="chain" id="PRO_5001846278" evidence="1">
    <location>
        <begin position="27"/>
        <end position="196"/>
    </location>
</feature>
<dbReference type="KEGG" id="pbd:PBOR_10210"/>
<reference evidence="2" key="1">
    <citation type="submission" date="2014-08" db="EMBL/GenBank/DDBJ databases">
        <title>Comparative genomics of the Paenibacillus odorifer group.</title>
        <authorList>
            <person name="den Bakker H.C."/>
            <person name="Tsai Y.-C.Y.-C."/>
            <person name="Martin N."/>
            <person name="Korlach J."/>
            <person name="Wiedmann M."/>
        </authorList>
    </citation>
    <scope>NUCLEOTIDE SEQUENCE [LARGE SCALE GENOMIC DNA]</scope>
    <source>
        <strain evidence="2">DSM 13188</strain>
    </source>
</reference>
<gene>
    <name evidence="2" type="ORF">PBOR_10210</name>
</gene>
<dbReference type="HOGENOM" id="CLU_1389027_0_0_9"/>
<dbReference type="Proteomes" id="UP000029518">
    <property type="component" value="Chromosome"/>
</dbReference>
<evidence type="ECO:0000313" key="3">
    <source>
        <dbReference type="Proteomes" id="UP000029518"/>
    </source>
</evidence>
<dbReference type="OrthoDB" id="2942003at2"/>
<evidence type="ECO:0000256" key="1">
    <source>
        <dbReference type="SAM" id="SignalP"/>
    </source>
</evidence>
<keyword evidence="1" id="KW-0732">Signal</keyword>
<dbReference type="EMBL" id="CP009285">
    <property type="protein sequence ID" value="AIQ57263.1"/>
    <property type="molecule type" value="Genomic_DNA"/>
</dbReference>
<organism evidence="2 3">
    <name type="scientific">Paenibacillus borealis</name>
    <dbReference type="NCBI Taxonomy" id="160799"/>
    <lineage>
        <taxon>Bacteria</taxon>
        <taxon>Bacillati</taxon>
        <taxon>Bacillota</taxon>
        <taxon>Bacilli</taxon>
        <taxon>Bacillales</taxon>
        <taxon>Paenibacillaceae</taxon>
        <taxon>Paenibacillus</taxon>
    </lineage>
</organism>
<proteinExistence type="predicted"/>
<name>A0A089LDN0_PAEBO</name>
<evidence type="ECO:0000313" key="2">
    <source>
        <dbReference type="EMBL" id="AIQ57263.1"/>
    </source>
</evidence>
<dbReference type="RefSeq" id="WP_042211505.1">
    <property type="nucleotide sequence ID" value="NZ_CP009285.1"/>
</dbReference>
<dbReference type="AlphaFoldDB" id="A0A089LDN0"/>
<feature type="signal peptide" evidence="1">
    <location>
        <begin position="1"/>
        <end position="26"/>
    </location>
</feature>